<keyword evidence="1" id="KW-1133">Transmembrane helix</keyword>
<evidence type="ECO:0000313" key="2">
    <source>
        <dbReference type="EMBL" id="MDQ0392643.1"/>
    </source>
</evidence>
<dbReference type="RefSeq" id="WP_307426836.1">
    <property type="nucleotide sequence ID" value="NZ_JAUSVK010000001.1"/>
</dbReference>
<comment type="caution">
    <text evidence="2">The sequence shown here is derived from an EMBL/GenBank/DDBJ whole genome shotgun (WGS) entry which is preliminary data.</text>
</comment>
<keyword evidence="1" id="KW-0472">Membrane</keyword>
<dbReference type="Proteomes" id="UP001237448">
    <property type="component" value="Unassembled WGS sequence"/>
</dbReference>
<proteinExistence type="predicted"/>
<keyword evidence="3" id="KW-1185">Reference proteome</keyword>
<feature type="transmembrane region" description="Helical" evidence="1">
    <location>
        <begin position="178"/>
        <end position="198"/>
    </location>
</feature>
<dbReference type="EMBL" id="JAUSVK010000001">
    <property type="protein sequence ID" value="MDQ0392643.1"/>
    <property type="molecule type" value="Genomic_DNA"/>
</dbReference>
<name>A0ABU0FEW5_9HYPH</name>
<gene>
    <name evidence="2" type="ORF">J3R73_002435</name>
</gene>
<organism evidence="2 3">
    <name type="scientific">Labrys monachus</name>
    <dbReference type="NCBI Taxonomy" id="217067"/>
    <lineage>
        <taxon>Bacteria</taxon>
        <taxon>Pseudomonadati</taxon>
        <taxon>Pseudomonadota</taxon>
        <taxon>Alphaproteobacteria</taxon>
        <taxon>Hyphomicrobiales</taxon>
        <taxon>Xanthobacteraceae</taxon>
        <taxon>Labrys</taxon>
    </lineage>
</organism>
<evidence type="ECO:0000256" key="1">
    <source>
        <dbReference type="SAM" id="Phobius"/>
    </source>
</evidence>
<keyword evidence="1" id="KW-0812">Transmembrane</keyword>
<accession>A0ABU0FEW5</accession>
<reference evidence="2 3" key="1">
    <citation type="submission" date="2023-07" db="EMBL/GenBank/DDBJ databases">
        <title>Genomic Encyclopedia of Type Strains, Phase IV (KMG-IV): sequencing the most valuable type-strain genomes for metagenomic binning, comparative biology and taxonomic classification.</title>
        <authorList>
            <person name="Goeker M."/>
        </authorList>
    </citation>
    <scope>NUCLEOTIDE SEQUENCE [LARGE SCALE GENOMIC DNA]</scope>
    <source>
        <strain evidence="2 3">DSM 5896</strain>
    </source>
</reference>
<evidence type="ECO:0000313" key="3">
    <source>
        <dbReference type="Proteomes" id="UP001237448"/>
    </source>
</evidence>
<sequence>MTRLSHRLCAVPGCTLDAHGHGRFCNAHSTAYRRHGAPTQKGVTASELRPYLKLVDQRIARNRESPLWPALDARWRVLLADAKALAERGTPQYRYQREAARAVVKLADSGIEPRDIVRTVLALYVMEGNEGRRFKDDRAFQFQMVRRVRLLSEVNVGSYHNHATGKTKRVYRDLAPRIVLCLAQWLATALGAAGVWMAKLERDQNEATQQAQEDVRTALRGLQ</sequence>
<protein>
    <submittedName>
        <fullName evidence="2">Uncharacterized protein</fullName>
    </submittedName>
</protein>